<keyword evidence="2" id="KW-1185">Reference proteome</keyword>
<dbReference type="InterPro" id="IPR010144">
    <property type="entry name" value="CRISPR-assoc_prot_Csd1-typ"/>
</dbReference>
<proteinExistence type="predicted"/>
<evidence type="ECO:0000313" key="1">
    <source>
        <dbReference type="EMBL" id="MEC1177371.1"/>
    </source>
</evidence>
<dbReference type="EMBL" id="JARSFG010000003">
    <property type="protein sequence ID" value="MEC1177371.1"/>
    <property type="molecule type" value="Genomic_DNA"/>
</dbReference>
<protein>
    <submittedName>
        <fullName evidence="1">Type I-C CRISPR-associated protein Cas8c/Csd1</fullName>
    </submittedName>
</protein>
<dbReference type="AlphaFoldDB" id="A0AAW9NRJ4"/>
<organism evidence="1 2">
    <name type="scientific">Metasolibacillus meyeri</name>
    <dbReference type="NCBI Taxonomy" id="1071052"/>
    <lineage>
        <taxon>Bacteria</taxon>
        <taxon>Bacillati</taxon>
        <taxon>Bacillota</taxon>
        <taxon>Bacilli</taxon>
        <taxon>Bacillales</taxon>
        <taxon>Caryophanaceae</taxon>
        <taxon>Metasolibacillus</taxon>
    </lineage>
</organism>
<accession>A0AAW9NRJ4</accession>
<evidence type="ECO:0000313" key="2">
    <source>
        <dbReference type="Proteomes" id="UP001344888"/>
    </source>
</evidence>
<reference evidence="1 2" key="1">
    <citation type="submission" date="2023-03" db="EMBL/GenBank/DDBJ databases">
        <title>Bacillus Genome Sequencing.</title>
        <authorList>
            <person name="Dunlap C."/>
        </authorList>
    </citation>
    <scope>NUCLEOTIDE SEQUENCE [LARGE SCALE GENOMIC DNA]</scope>
    <source>
        <strain evidence="1 2">B-59205</strain>
    </source>
</reference>
<comment type="caution">
    <text evidence="1">The sequence shown here is derived from an EMBL/GenBank/DDBJ whole genome shotgun (WGS) entry which is preliminary data.</text>
</comment>
<dbReference type="NCBIfam" id="TIGR01863">
    <property type="entry name" value="cas_Csd1"/>
    <property type="match status" value="1"/>
</dbReference>
<name>A0AAW9NRJ4_9BACL</name>
<dbReference type="Proteomes" id="UP001344888">
    <property type="component" value="Unassembled WGS sequence"/>
</dbReference>
<sequence>MNWMQQLEKVYDNNIKQVGEFEERYQQRITLLPVSHVMQSAQIEILLSPEGDFIEAKVVNKEHARTIVPVTLASANRTSASAPHFLHDKLAYVAGDYVAFGGNEKRATYYNDYMNQMQQWINDKDVPFRVQAIYNYVKKGTVLADLIQAKALFVDEHNKVITKWDNKEKPLIFQVVAGDVLDAFVRFDVLHTTYDEPVVWEDKKLFNAYIAFFNKYYLAEQDVCYISGKTVALTSQHGARIRNAGDMSKLISSNDKDGYTYRGRLAKPNEVVQIGYEISQKAHHALRWLMQRQSMYVDSRYFITFGIEKPTNIDPFESSIGLISTGMNKKYTAETEADALHQAIKGYKNQLTKDKVENIIVMAMDAATSGRLAIVYYQQFHADLFLDNIEHWHNTCRWLQFIKDEETQKVLRVIGTPSTYRIVEAVYGSKADARIKKQLYTRLLPCIVERKPIPLDIVRLIFNRIKNPASFKNSMESWEGTLNIACALVLKLHEGEGYTMALQKDNVTRDYLFGRLLGVAEVMEERILKARDEKRSTNATRYFNAFMQSPARTWRVIRRQLQPYFMRQGADVKYYSMLLQQIEDQITPERMNNQPLDTVFILGYSSQIQEMYKKKEDVSNDNIEE</sequence>
<gene>
    <name evidence="1" type="primary">cas8c</name>
    <name evidence="1" type="ORF">P9B03_02645</name>
</gene>
<dbReference type="RefSeq" id="WP_326121686.1">
    <property type="nucleotide sequence ID" value="NZ_JARSFG010000003.1"/>
</dbReference>
<dbReference type="Pfam" id="PF09709">
    <property type="entry name" value="Cas_Csd1"/>
    <property type="match status" value="1"/>
</dbReference>